<feature type="transmembrane region" description="Helical" evidence="1">
    <location>
        <begin position="23"/>
        <end position="44"/>
    </location>
</feature>
<comment type="caution">
    <text evidence="2">The sequence shown here is derived from an EMBL/GenBank/DDBJ whole genome shotgun (WGS) entry which is preliminary data.</text>
</comment>
<dbReference type="Proteomes" id="UP001174136">
    <property type="component" value="Unassembled WGS sequence"/>
</dbReference>
<keyword evidence="3" id="KW-1185">Reference proteome</keyword>
<dbReference type="AlphaFoldDB" id="A0AA47MLS5"/>
<gene>
    <name evidence="2" type="ORF">N1851_019873</name>
</gene>
<keyword evidence="1" id="KW-0812">Transmembrane</keyword>
<evidence type="ECO:0000256" key="1">
    <source>
        <dbReference type="SAM" id="Phobius"/>
    </source>
</evidence>
<protein>
    <submittedName>
        <fullName evidence="2">Uncharacterized protein</fullName>
    </submittedName>
</protein>
<name>A0AA47MLS5_MERPO</name>
<proteinExistence type="predicted"/>
<dbReference type="EMBL" id="JAOPHQ010003697">
    <property type="protein sequence ID" value="KAK0142352.1"/>
    <property type="molecule type" value="Genomic_DNA"/>
</dbReference>
<evidence type="ECO:0000313" key="2">
    <source>
        <dbReference type="EMBL" id="KAK0142352.1"/>
    </source>
</evidence>
<keyword evidence="1" id="KW-0472">Membrane</keyword>
<accession>A0AA47MLS5</accession>
<keyword evidence="1" id="KW-1133">Transmembrane helix</keyword>
<reference evidence="2" key="1">
    <citation type="journal article" date="2023" name="Front. Mar. Sci.">
        <title>A new Merluccius polli reference genome to investigate the effects of global change in West African waters.</title>
        <authorList>
            <person name="Mateo J.L."/>
            <person name="Blanco-Fernandez C."/>
            <person name="Garcia-Vazquez E."/>
            <person name="Machado-Schiaffino G."/>
        </authorList>
    </citation>
    <scope>NUCLEOTIDE SEQUENCE</scope>
    <source>
        <strain evidence="2">C29</strain>
        <tissue evidence="2">Fin</tissue>
    </source>
</reference>
<organism evidence="2 3">
    <name type="scientific">Merluccius polli</name>
    <name type="common">Benguela hake</name>
    <name type="synonym">Merluccius cadenati</name>
    <dbReference type="NCBI Taxonomy" id="89951"/>
    <lineage>
        <taxon>Eukaryota</taxon>
        <taxon>Metazoa</taxon>
        <taxon>Chordata</taxon>
        <taxon>Craniata</taxon>
        <taxon>Vertebrata</taxon>
        <taxon>Euteleostomi</taxon>
        <taxon>Actinopterygii</taxon>
        <taxon>Neopterygii</taxon>
        <taxon>Teleostei</taxon>
        <taxon>Neoteleostei</taxon>
        <taxon>Acanthomorphata</taxon>
        <taxon>Zeiogadaria</taxon>
        <taxon>Gadariae</taxon>
        <taxon>Gadiformes</taxon>
        <taxon>Gadoidei</taxon>
        <taxon>Merlucciidae</taxon>
        <taxon>Merluccius</taxon>
    </lineage>
</organism>
<sequence length="129" mass="14675">MIIIDPSNKHNLKMSHCVLKTLLSLKVTVSKILVLGLFSQFYYAARLLTRTRKFDHITPILASLHWLRINARSDFKDLIIPYCPSRPLRPSGAGLLSIPKVKKKSARHSIFFLSALSVEQSATCNQRSW</sequence>
<evidence type="ECO:0000313" key="3">
    <source>
        <dbReference type="Proteomes" id="UP001174136"/>
    </source>
</evidence>